<evidence type="ECO:0000313" key="1">
    <source>
        <dbReference type="EMBL" id="KAJ7755705.1"/>
    </source>
</evidence>
<proteinExistence type="predicted"/>
<dbReference type="AlphaFoldDB" id="A0AAD7J6R8"/>
<keyword evidence="2" id="KW-1185">Reference proteome</keyword>
<sequence length="622" mass="70386">MTRTTTMRNFESQGLSATRISRLLRPLRTKCSALTTHPCHARYRASTYGSKACSADASTCPLDILPPPDTIRSYHLDHRSAASLRAAIYAVRDCFRDIVLKTKSIEAIASASRVTRLADLCSIIVGQNLQGEGEDFGGDAEGDVEQLSDMENLYEFIPVQYRRSALLAHALDIILRCPNHFTLLNIILDVSLQCDLYLESCLLLRRLLEVAVSPAPFAVALCHPAHSNYLVDLFQKWRANRPTSVLIRILTETLVKAARPELWCCKALSKFSRQLHNQDFESLLDMAGKVVSSIPHVERDWLYENAKRKRRPYGREEFSLTDQLNRWMNYSPICPPNSQDSARLEFLEKCRQSRVHKNTDSLAATITCWATHYLSVPTQSPDIHTSISRLLQDVSPTVTTYNLLVESSFGTKHKLEDSRRLLQTYSACLQAENLLLLDASLSACVLRFVETMYFAGHCGARKEVILYREELMDSVEHAESRCFGRRLNRPEPRWRWEETPGCWHPVYIQDPAFATLHTTTTFDALHDEGMKTDNPHYDDSPTSSFELSFKSLVSSALSNRTRLHGRTVSKQAFSIKNSTRFPPHRVVSTLLSPTCTNFDIPTSDDALDLFQYPGSSPISCLD</sequence>
<reference evidence="1" key="1">
    <citation type="submission" date="2023-03" db="EMBL/GenBank/DDBJ databases">
        <title>Massive genome expansion in bonnet fungi (Mycena s.s.) driven by repeated elements and novel gene families across ecological guilds.</title>
        <authorList>
            <consortium name="Lawrence Berkeley National Laboratory"/>
            <person name="Harder C.B."/>
            <person name="Miyauchi S."/>
            <person name="Viragh M."/>
            <person name="Kuo A."/>
            <person name="Thoen E."/>
            <person name="Andreopoulos B."/>
            <person name="Lu D."/>
            <person name="Skrede I."/>
            <person name="Drula E."/>
            <person name="Henrissat B."/>
            <person name="Morin E."/>
            <person name="Kohler A."/>
            <person name="Barry K."/>
            <person name="LaButti K."/>
            <person name="Morin E."/>
            <person name="Salamov A."/>
            <person name="Lipzen A."/>
            <person name="Mereny Z."/>
            <person name="Hegedus B."/>
            <person name="Baldrian P."/>
            <person name="Stursova M."/>
            <person name="Weitz H."/>
            <person name="Taylor A."/>
            <person name="Grigoriev I.V."/>
            <person name="Nagy L.G."/>
            <person name="Martin F."/>
            <person name="Kauserud H."/>
        </authorList>
    </citation>
    <scope>NUCLEOTIDE SEQUENCE</scope>
    <source>
        <strain evidence="1">CBHHK188m</strain>
    </source>
</reference>
<organism evidence="1 2">
    <name type="scientific">Mycena maculata</name>
    <dbReference type="NCBI Taxonomy" id="230809"/>
    <lineage>
        <taxon>Eukaryota</taxon>
        <taxon>Fungi</taxon>
        <taxon>Dikarya</taxon>
        <taxon>Basidiomycota</taxon>
        <taxon>Agaricomycotina</taxon>
        <taxon>Agaricomycetes</taxon>
        <taxon>Agaricomycetidae</taxon>
        <taxon>Agaricales</taxon>
        <taxon>Marasmiineae</taxon>
        <taxon>Mycenaceae</taxon>
        <taxon>Mycena</taxon>
    </lineage>
</organism>
<name>A0AAD7J6R8_9AGAR</name>
<dbReference type="EMBL" id="JARJLG010000063">
    <property type="protein sequence ID" value="KAJ7755705.1"/>
    <property type="molecule type" value="Genomic_DNA"/>
</dbReference>
<dbReference type="Proteomes" id="UP001215280">
    <property type="component" value="Unassembled WGS sequence"/>
</dbReference>
<protein>
    <submittedName>
        <fullName evidence="1">Uncharacterized protein</fullName>
    </submittedName>
</protein>
<evidence type="ECO:0000313" key="2">
    <source>
        <dbReference type="Proteomes" id="UP001215280"/>
    </source>
</evidence>
<comment type="caution">
    <text evidence="1">The sequence shown here is derived from an EMBL/GenBank/DDBJ whole genome shotgun (WGS) entry which is preliminary data.</text>
</comment>
<accession>A0AAD7J6R8</accession>
<gene>
    <name evidence="1" type="ORF">DFH07DRAFT_821515</name>
</gene>